<dbReference type="EMBL" id="CABQ01000261">
    <property type="protein sequence ID" value="CBI08741.1"/>
    <property type="molecule type" value="Genomic_DNA"/>
</dbReference>
<name>E6QNC0_9ZZZZ</name>
<comment type="caution">
    <text evidence="1">The sequence shown here is derived from an EMBL/GenBank/DDBJ whole genome shotgun (WGS) entry which is preliminary data.</text>
</comment>
<dbReference type="AlphaFoldDB" id="E6QNC0"/>
<organism evidence="1">
    <name type="scientific">mine drainage metagenome</name>
    <dbReference type="NCBI Taxonomy" id="410659"/>
    <lineage>
        <taxon>unclassified sequences</taxon>
        <taxon>metagenomes</taxon>
        <taxon>ecological metagenomes</taxon>
    </lineage>
</organism>
<reference evidence="1" key="1">
    <citation type="submission" date="2009-10" db="EMBL/GenBank/DDBJ databases">
        <title>Diversity of trophic interactions inside an arsenic-rich microbial ecosystem.</title>
        <authorList>
            <person name="Bertin P.N."/>
            <person name="Heinrich-Salmeron A."/>
            <person name="Pelletier E."/>
            <person name="Goulhen-Chollet F."/>
            <person name="Arsene-Ploetze F."/>
            <person name="Gallien S."/>
            <person name="Calteau A."/>
            <person name="Vallenet D."/>
            <person name="Casiot C."/>
            <person name="Chane-Woon-Ming B."/>
            <person name="Giloteaux L."/>
            <person name="Barakat M."/>
            <person name="Bonnefoy V."/>
            <person name="Bruneel O."/>
            <person name="Chandler M."/>
            <person name="Cleiss J."/>
            <person name="Duran R."/>
            <person name="Elbaz-Poulichet F."/>
            <person name="Fonknechten N."/>
            <person name="Lauga B."/>
            <person name="Mornico D."/>
            <person name="Ortet P."/>
            <person name="Schaeffer C."/>
            <person name="Siguier P."/>
            <person name="Alexander Thil Smith A."/>
            <person name="Van Dorsselaer A."/>
            <person name="Weissenbach J."/>
            <person name="Medigue C."/>
            <person name="Le Paslier D."/>
        </authorList>
    </citation>
    <scope>NUCLEOTIDE SEQUENCE</scope>
</reference>
<evidence type="ECO:0000313" key="1">
    <source>
        <dbReference type="EMBL" id="CBI08741.1"/>
    </source>
</evidence>
<proteinExistence type="predicted"/>
<gene>
    <name evidence="1" type="ORF">CARN6_2241</name>
</gene>
<accession>E6QNC0</accession>
<sequence length="35" mass="3679">MANQNLSATGALFTTNRQLKPESLAVVGGKFEDAV</sequence>
<protein>
    <submittedName>
        <fullName evidence="1">Uncharacterized protein</fullName>
    </submittedName>
</protein>